<dbReference type="InterPro" id="IPR001867">
    <property type="entry name" value="OmpR/PhoB-type_DNA-bd"/>
</dbReference>
<dbReference type="Gene3D" id="1.10.10.10">
    <property type="entry name" value="Winged helix-like DNA-binding domain superfamily/Winged helix DNA-binding domain"/>
    <property type="match status" value="1"/>
</dbReference>
<dbReference type="InterPro" id="IPR016032">
    <property type="entry name" value="Sig_transdc_resp-reg_C-effctor"/>
</dbReference>
<feature type="domain" description="OmpR/PhoB-type" evidence="3">
    <location>
        <begin position="329"/>
        <end position="431"/>
    </location>
</feature>
<organism evidence="4 5">
    <name type="scientific">Candidatus Curtissbacteria bacterium RIFCSPHIGHO2_01_FULL_40_12</name>
    <dbReference type="NCBI Taxonomy" id="1797710"/>
    <lineage>
        <taxon>Bacteria</taxon>
        <taxon>Candidatus Curtissiibacteriota</taxon>
    </lineage>
</organism>
<dbReference type="GO" id="GO:0003677">
    <property type="term" value="F:DNA binding"/>
    <property type="evidence" value="ECO:0007669"/>
    <property type="project" value="UniProtKB-UniRule"/>
</dbReference>
<evidence type="ECO:0000313" key="5">
    <source>
        <dbReference type="Proteomes" id="UP000178577"/>
    </source>
</evidence>
<dbReference type="SMART" id="SM00862">
    <property type="entry name" value="Trans_reg_C"/>
    <property type="match status" value="1"/>
</dbReference>
<evidence type="ECO:0000256" key="1">
    <source>
        <dbReference type="ARBA" id="ARBA00023125"/>
    </source>
</evidence>
<evidence type="ECO:0000259" key="3">
    <source>
        <dbReference type="PROSITE" id="PS51755"/>
    </source>
</evidence>
<accession>A0A1F5G6F7</accession>
<dbReference type="AlphaFoldDB" id="A0A1F5G6F7"/>
<dbReference type="Pfam" id="PF00486">
    <property type="entry name" value="Trans_reg_C"/>
    <property type="match status" value="1"/>
</dbReference>
<dbReference type="SUPFAM" id="SSF46894">
    <property type="entry name" value="C-terminal effector domain of the bipartite response regulators"/>
    <property type="match status" value="1"/>
</dbReference>
<keyword evidence="1 2" id="KW-0238">DNA-binding</keyword>
<comment type="caution">
    <text evidence="4">The sequence shown here is derived from an EMBL/GenBank/DDBJ whole genome shotgun (WGS) entry which is preliminary data.</text>
</comment>
<dbReference type="PROSITE" id="PS51755">
    <property type="entry name" value="OMPR_PHOB"/>
    <property type="match status" value="1"/>
</dbReference>
<name>A0A1F5G6F7_9BACT</name>
<dbReference type="InterPro" id="IPR036388">
    <property type="entry name" value="WH-like_DNA-bd_sf"/>
</dbReference>
<dbReference type="EMBL" id="MFAY01000058">
    <property type="protein sequence ID" value="OGD87452.1"/>
    <property type="molecule type" value="Genomic_DNA"/>
</dbReference>
<dbReference type="Proteomes" id="UP000178577">
    <property type="component" value="Unassembled WGS sequence"/>
</dbReference>
<evidence type="ECO:0000256" key="2">
    <source>
        <dbReference type="PROSITE-ProRule" id="PRU01091"/>
    </source>
</evidence>
<gene>
    <name evidence="4" type="ORF">A2693_01140</name>
</gene>
<feature type="DNA-binding region" description="OmpR/PhoB-type" evidence="2">
    <location>
        <begin position="329"/>
        <end position="431"/>
    </location>
</feature>
<dbReference type="GO" id="GO:0006355">
    <property type="term" value="P:regulation of DNA-templated transcription"/>
    <property type="evidence" value="ECO:0007669"/>
    <property type="project" value="InterPro"/>
</dbReference>
<reference evidence="4 5" key="1">
    <citation type="journal article" date="2016" name="Nat. Commun.">
        <title>Thousands of microbial genomes shed light on interconnected biogeochemical processes in an aquifer system.</title>
        <authorList>
            <person name="Anantharaman K."/>
            <person name="Brown C.T."/>
            <person name="Hug L.A."/>
            <person name="Sharon I."/>
            <person name="Castelle C.J."/>
            <person name="Probst A.J."/>
            <person name="Thomas B.C."/>
            <person name="Singh A."/>
            <person name="Wilkins M.J."/>
            <person name="Karaoz U."/>
            <person name="Brodie E.L."/>
            <person name="Williams K.H."/>
            <person name="Hubbard S.S."/>
            <person name="Banfield J.F."/>
        </authorList>
    </citation>
    <scope>NUCLEOTIDE SEQUENCE [LARGE SCALE GENOMIC DNA]</scope>
</reference>
<proteinExistence type="predicted"/>
<dbReference type="GO" id="GO:0000160">
    <property type="term" value="P:phosphorelay signal transduction system"/>
    <property type="evidence" value="ECO:0007669"/>
    <property type="project" value="InterPro"/>
</dbReference>
<sequence length="433" mass="50286">MANSVIETKYPLSFRRKDAEKMGEHLKLCHSVEIVGLKRVGISDFLRFFLYHKGIVKKYLGGDKRHLFIVCDLNDLVERELYPFWILTFKRLVDAVDDIKIDQSIKKGINSLFLEAIQTQDLFLACEYLREALVKVVEAGFSPAIFYIRFDRLIEAVDSQFFANLEGLVDACNQKLSYVFTSFRQVDDILKGKIDRNFLHVFSNVLWIKPASRKDTEIIFNAFKKRYKLKVKKDIEKKLITFSGGHVQYLHLLILILVQKVGENSQLEPEDLIWEDERIRLQSEEIWESLNDLEKEAVLGIHKGKGVAKDQKHLTKYLWESGLVSGSNGKSEVFGALFDNFLKFKAGEKEEVEVVDFTKKEKMLYDLLFANLEKVCEREKIIEAVWPESEELGVSDWTIDRLAARLREKLKKQKSEFSLITIKTRGFKLAKNP</sequence>
<protein>
    <recommendedName>
        <fullName evidence="3">OmpR/PhoB-type domain-containing protein</fullName>
    </recommendedName>
</protein>
<evidence type="ECO:0000313" key="4">
    <source>
        <dbReference type="EMBL" id="OGD87452.1"/>
    </source>
</evidence>